<evidence type="ECO:0000313" key="3">
    <source>
        <dbReference type="Proteomes" id="UP000184047"/>
    </source>
</evidence>
<evidence type="ECO:0000256" key="1">
    <source>
        <dbReference type="SAM" id="MobiDB-lite"/>
    </source>
</evidence>
<feature type="compositionally biased region" description="Basic and acidic residues" evidence="1">
    <location>
        <begin position="42"/>
        <end position="56"/>
    </location>
</feature>
<reference evidence="3" key="1">
    <citation type="submission" date="2016-11" db="EMBL/GenBank/DDBJ databases">
        <authorList>
            <person name="Varghese N."/>
            <person name="Submissions S."/>
        </authorList>
    </citation>
    <scope>NUCLEOTIDE SEQUENCE [LARGE SCALE GENOMIC DNA]</scope>
    <source>
        <strain evidence="3">DSM 19055</strain>
    </source>
</reference>
<dbReference type="STRING" id="421058.SAMN05421866_4176"/>
<dbReference type="Proteomes" id="UP000184047">
    <property type="component" value="Unassembled WGS sequence"/>
</dbReference>
<name>A0A1M5WQ46_9FLAO</name>
<dbReference type="EMBL" id="FQWT01000008">
    <property type="protein sequence ID" value="SHH89619.1"/>
    <property type="molecule type" value="Genomic_DNA"/>
</dbReference>
<organism evidence="2 3">
    <name type="scientific">Chryseobacterium oranimense</name>
    <dbReference type="NCBI Taxonomy" id="421058"/>
    <lineage>
        <taxon>Bacteria</taxon>
        <taxon>Pseudomonadati</taxon>
        <taxon>Bacteroidota</taxon>
        <taxon>Flavobacteriia</taxon>
        <taxon>Flavobacteriales</taxon>
        <taxon>Weeksellaceae</taxon>
        <taxon>Chryseobacterium group</taxon>
        <taxon>Chryseobacterium</taxon>
    </lineage>
</organism>
<sequence length="89" mass="9657">MKTRVIILSAALTVLVISCKTDRSEDEELKVSPTSKVELKKLKINNKDSESSKEGDTIMISPPKTQSTNGEGLDPNEIIPPGDVKPPKP</sequence>
<evidence type="ECO:0000313" key="2">
    <source>
        <dbReference type="EMBL" id="SHH89619.1"/>
    </source>
</evidence>
<proteinExistence type="predicted"/>
<dbReference type="PROSITE" id="PS51257">
    <property type="entry name" value="PROKAR_LIPOPROTEIN"/>
    <property type="match status" value="1"/>
</dbReference>
<dbReference type="RefSeq" id="WP_073066487.1">
    <property type="nucleotide sequence ID" value="NZ_FQWT01000008.1"/>
</dbReference>
<dbReference type="AlphaFoldDB" id="A0A1M5WQ46"/>
<accession>A0A1M5WQ46</accession>
<gene>
    <name evidence="2" type="ORF">SAMN05421866_4176</name>
</gene>
<keyword evidence="3" id="KW-1185">Reference proteome</keyword>
<dbReference type="OrthoDB" id="1275298at2"/>
<protein>
    <submittedName>
        <fullName evidence="2">Uncharacterized protein</fullName>
    </submittedName>
</protein>
<feature type="region of interest" description="Disordered" evidence="1">
    <location>
        <begin position="42"/>
        <end position="89"/>
    </location>
</feature>